<evidence type="ECO:0000313" key="3">
    <source>
        <dbReference type="Proteomes" id="UP001445335"/>
    </source>
</evidence>
<proteinExistence type="predicted"/>
<keyword evidence="3" id="KW-1185">Reference proteome</keyword>
<sequence>MCEVTRTKRSRRRRAQKAPADAAAPAAALLAAPDSKESTAKEKALPATAVTVEKPLKSGTFTAAELGGLAQKGAFIFNESSKAYQEQPPSPLVWTRQVLCCVPKAMAEEPAMLFGDFDYGEVQALTCQHAAPPGACPTQPAAAPNNTRATDVTRTGSPAAKPPAKAPSCNLDCIEPLIAHLRVATTQPPKDLPRGLPLQKLDLGAALEAALAQPKHAARHRNRDRAKPKPAPCGRSDIAVKEARTSATSRATPELIKAGWAGLMLAPNRSRCWSSRERQKGELADK</sequence>
<reference evidence="2 3" key="1">
    <citation type="journal article" date="2024" name="Nat. Commun.">
        <title>Phylogenomics reveals the evolutionary origins of lichenization in chlorophyte algae.</title>
        <authorList>
            <person name="Puginier C."/>
            <person name="Libourel C."/>
            <person name="Otte J."/>
            <person name="Skaloud P."/>
            <person name="Haon M."/>
            <person name="Grisel S."/>
            <person name="Petersen M."/>
            <person name="Berrin J.G."/>
            <person name="Delaux P.M."/>
            <person name="Dal Grande F."/>
            <person name="Keller J."/>
        </authorList>
    </citation>
    <scope>NUCLEOTIDE SEQUENCE [LARGE SCALE GENOMIC DNA]</scope>
    <source>
        <strain evidence="2 3">SAG 245.80</strain>
    </source>
</reference>
<feature type="region of interest" description="Disordered" evidence="1">
    <location>
        <begin position="136"/>
        <end position="166"/>
    </location>
</feature>
<feature type="region of interest" description="Disordered" evidence="1">
    <location>
        <begin position="1"/>
        <end position="42"/>
    </location>
</feature>
<protein>
    <submittedName>
        <fullName evidence="2">Uncharacterized protein</fullName>
    </submittedName>
</protein>
<feature type="region of interest" description="Disordered" evidence="1">
    <location>
        <begin position="212"/>
        <end position="253"/>
    </location>
</feature>
<feature type="compositionally biased region" description="Low complexity" evidence="1">
    <location>
        <begin position="18"/>
        <end position="33"/>
    </location>
</feature>
<dbReference type="Proteomes" id="UP001445335">
    <property type="component" value="Unassembled WGS sequence"/>
</dbReference>
<accession>A0AAW1R2I2</accession>
<gene>
    <name evidence="2" type="ORF">WJX81_005287</name>
</gene>
<dbReference type="EMBL" id="JALJOU010000054">
    <property type="protein sequence ID" value="KAK9827986.1"/>
    <property type="molecule type" value="Genomic_DNA"/>
</dbReference>
<feature type="compositionally biased region" description="Basic residues" evidence="1">
    <location>
        <begin position="7"/>
        <end position="16"/>
    </location>
</feature>
<dbReference type="AlphaFoldDB" id="A0AAW1R2I2"/>
<name>A0AAW1R2I2_9CHLO</name>
<organism evidence="2 3">
    <name type="scientific">Elliptochloris bilobata</name>
    <dbReference type="NCBI Taxonomy" id="381761"/>
    <lineage>
        <taxon>Eukaryota</taxon>
        <taxon>Viridiplantae</taxon>
        <taxon>Chlorophyta</taxon>
        <taxon>core chlorophytes</taxon>
        <taxon>Trebouxiophyceae</taxon>
        <taxon>Trebouxiophyceae incertae sedis</taxon>
        <taxon>Elliptochloris clade</taxon>
        <taxon>Elliptochloris</taxon>
    </lineage>
</organism>
<feature type="compositionally biased region" description="Basic residues" evidence="1">
    <location>
        <begin position="216"/>
        <end position="228"/>
    </location>
</feature>
<feature type="compositionally biased region" description="Polar residues" evidence="1">
    <location>
        <begin position="144"/>
        <end position="156"/>
    </location>
</feature>
<evidence type="ECO:0000256" key="1">
    <source>
        <dbReference type="SAM" id="MobiDB-lite"/>
    </source>
</evidence>
<evidence type="ECO:0000313" key="2">
    <source>
        <dbReference type="EMBL" id="KAK9827986.1"/>
    </source>
</evidence>
<comment type="caution">
    <text evidence="2">The sequence shown here is derived from an EMBL/GenBank/DDBJ whole genome shotgun (WGS) entry which is preliminary data.</text>
</comment>